<dbReference type="Proteomes" id="UP000224974">
    <property type="component" value="Unassembled WGS sequence"/>
</dbReference>
<dbReference type="RefSeq" id="WP_029095931.1">
    <property type="nucleotide sequence ID" value="NZ_CAADJA010000002.1"/>
</dbReference>
<gene>
    <name evidence="1" type="ORF">CRN84_23165</name>
    <name evidence="2" type="ORF">NCTC12282_06286</name>
</gene>
<dbReference type="EMBL" id="PDDX01000001">
    <property type="protein sequence ID" value="PHI32014.1"/>
    <property type="molecule type" value="Genomic_DNA"/>
</dbReference>
<dbReference type="AlphaFoldDB" id="A0A2C6DT61"/>
<evidence type="ECO:0000313" key="4">
    <source>
        <dbReference type="Proteomes" id="UP000373449"/>
    </source>
</evidence>
<reference evidence="2 4" key="3">
    <citation type="submission" date="2019-03" db="EMBL/GenBank/DDBJ databases">
        <authorList>
            <consortium name="Pathogen Informatics"/>
        </authorList>
    </citation>
    <scope>NUCLEOTIDE SEQUENCE [LARGE SCALE GENOMIC DNA]</scope>
    <source>
        <strain evidence="2 4">NCTC12282</strain>
    </source>
</reference>
<evidence type="ECO:0000313" key="3">
    <source>
        <dbReference type="Proteomes" id="UP000224974"/>
    </source>
</evidence>
<accession>A0A2C6DT61</accession>
<organism evidence="1 3">
    <name type="scientific">Budvicia aquatica</name>
    <dbReference type="NCBI Taxonomy" id="82979"/>
    <lineage>
        <taxon>Bacteria</taxon>
        <taxon>Pseudomonadati</taxon>
        <taxon>Pseudomonadota</taxon>
        <taxon>Gammaproteobacteria</taxon>
        <taxon>Enterobacterales</taxon>
        <taxon>Budviciaceae</taxon>
        <taxon>Budvicia</taxon>
    </lineage>
</organism>
<proteinExistence type="predicted"/>
<dbReference type="EMBL" id="CAADJA010000002">
    <property type="protein sequence ID" value="VFS53075.1"/>
    <property type="molecule type" value="Genomic_DNA"/>
</dbReference>
<name>A0A2C6DT61_9GAMM</name>
<evidence type="ECO:0000313" key="1">
    <source>
        <dbReference type="EMBL" id="PHI32014.1"/>
    </source>
</evidence>
<reference evidence="3" key="2">
    <citation type="submission" date="2017-09" db="EMBL/GenBank/DDBJ databases">
        <title>FDA dAtabase for Regulatory Grade micrObial Sequences (FDA-ARGOS): Supporting development and validation of Infectious Disease Dx tests.</title>
        <authorList>
            <person name="Minogue T."/>
            <person name="Wolcott M."/>
            <person name="Wasieloski L."/>
            <person name="Aguilar W."/>
            <person name="Moore D."/>
            <person name="Tallon L."/>
            <person name="Sadzewicz L."/>
            <person name="Ott S."/>
            <person name="Zhao X."/>
            <person name="Nagaraj S."/>
            <person name="Vavikolanu K."/>
            <person name="Aluvathingal J."/>
            <person name="Nadendla S."/>
            <person name="Sichtig H."/>
        </authorList>
    </citation>
    <scope>NUCLEOTIDE SEQUENCE [LARGE SCALE GENOMIC DNA]</scope>
    <source>
        <strain evidence="3">FDAARGOS_387</strain>
    </source>
</reference>
<dbReference type="STRING" id="1111728.GCA_000427805_04075"/>
<protein>
    <submittedName>
        <fullName evidence="1">Uncharacterized protein</fullName>
    </submittedName>
</protein>
<dbReference type="Proteomes" id="UP000373449">
    <property type="component" value="Unassembled WGS sequence"/>
</dbReference>
<evidence type="ECO:0000313" key="2">
    <source>
        <dbReference type="EMBL" id="VFS53075.1"/>
    </source>
</evidence>
<keyword evidence="3" id="KW-1185">Reference proteome</keyword>
<reference evidence="1" key="1">
    <citation type="submission" date="2017-09" db="EMBL/GenBank/DDBJ databases">
        <title>FDA dAtabase for Regulatory Grade micrObial Sequences (FDA-ARGOS): Supporting development and validation of Infectious Disease Dx tests.</title>
        <authorList>
            <person name="Minogue T."/>
            <person name="Wolcott M."/>
            <person name="Wasieloski L."/>
            <person name="Aguilar W."/>
            <person name="Moore D."/>
            <person name="Tallon L.J."/>
            <person name="Sadzewicz L."/>
            <person name="Ott S."/>
            <person name="Zhao X."/>
            <person name="Nagaraj S."/>
            <person name="Vavikolanu K."/>
            <person name="Aluvathingal J."/>
            <person name="Nadendla S."/>
            <person name="Sichtig H."/>
        </authorList>
    </citation>
    <scope>NUCLEOTIDE SEQUENCE</scope>
    <source>
        <strain evidence="1">FDAARGOS_387</strain>
    </source>
</reference>
<sequence length="306" mass="35179">MKKHSHSIFKLKSDTWLALSQPAAVEIYAPEGTGYFKAKKENNRRITALEDVSKLIVLSKINSGNFDRESLYDDYGLLAQELKSCRYNSECKNGACAQYIDTYHCQMMAQYISLLLPGKPKDYQVITLCFSQEVYSDRWLQDSKYKVSACIGEREQLLRNVLIHNKLPMPFGGVWSMEYHTFKQPLDNYWQLKLRVISSKDKLILPKLREYMRRTKNDVIRECFSCQAVEKKTFSDFMSLVTYALDPTWREVPCSINEDLKIIKGIPRQLSVHSLPNALLAQEYLGPNVITFSGDISGLLTSRGQA</sequence>